<evidence type="ECO:0000313" key="3">
    <source>
        <dbReference type="Proteomes" id="UP000053226"/>
    </source>
</evidence>
<dbReference type="InterPro" id="IPR007138">
    <property type="entry name" value="ABM_dom"/>
</dbReference>
<protein>
    <recommendedName>
        <fullName evidence="1">ABM domain-containing protein</fullName>
    </recommendedName>
</protein>
<dbReference type="RefSeq" id="WP_053907826.1">
    <property type="nucleotide sequence ID" value="NZ_CAWMUS010000014.1"/>
</dbReference>
<evidence type="ECO:0000313" key="2">
    <source>
        <dbReference type="EMBL" id="KPD03180.1"/>
    </source>
</evidence>
<gene>
    <name evidence="2" type="ORF">M992_1311</name>
</gene>
<organism evidence="2 3">
    <name type="scientific">Moellerella wisconsensis ATCC 35017</name>
    <dbReference type="NCBI Taxonomy" id="1354267"/>
    <lineage>
        <taxon>Bacteria</taxon>
        <taxon>Pseudomonadati</taxon>
        <taxon>Pseudomonadota</taxon>
        <taxon>Gammaproteobacteria</taxon>
        <taxon>Enterobacterales</taxon>
        <taxon>Morganellaceae</taxon>
        <taxon>Moellerella</taxon>
    </lineage>
</organism>
<keyword evidence="3" id="KW-1185">Reference proteome</keyword>
<dbReference type="InterPro" id="IPR011008">
    <property type="entry name" value="Dimeric_a/b-barrel"/>
</dbReference>
<dbReference type="Pfam" id="PF03992">
    <property type="entry name" value="ABM"/>
    <property type="match status" value="1"/>
</dbReference>
<proteinExistence type="predicted"/>
<dbReference type="PROSITE" id="PS51725">
    <property type="entry name" value="ABM"/>
    <property type="match status" value="1"/>
</dbReference>
<dbReference type="GO" id="GO:0003824">
    <property type="term" value="F:catalytic activity"/>
    <property type="evidence" value="ECO:0007669"/>
    <property type="project" value="TreeGrafter"/>
</dbReference>
<dbReference type="PANTHER" id="PTHR33336:SF15">
    <property type="entry name" value="ABM DOMAIN-CONTAINING PROTEIN"/>
    <property type="match status" value="1"/>
</dbReference>
<accession>A0A0N0IAS2</accession>
<feature type="domain" description="ABM" evidence="1">
    <location>
        <begin position="7"/>
        <end position="97"/>
    </location>
</feature>
<dbReference type="SUPFAM" id="SSF54909">
    <property type="entry name" value="Dimeric alpha+beta barrel"/>
    <property type="match status" value="1"/>
</dbReference>
<dbReference type="PANTHER" id="PTHR33336">
    <property type="entry name" value="QUINOL MONOOXYGENASE YGIN-RELATED"/>
    <property type="match status" value="1"/>
</dbReference>
<dbReference type="AlphaFoldDB" id="A0A0N0IAS2"/>
<dbReference type="EMBL" id="LGAA01000014">
    <property type="protein sequence ID" value="KPD03180.1"/>
    <property type="molecule type" value="Genomic_DNA"/>
</dbReference>
<reference evidence="2 3" key="1">
    <citation type="submission" date="2015-07" db="EMBL/GenBank/DDBJ databases">
        <title>ATOL: Assembling a taxonomically balanced genome-scale reconstruction of the evolutionary history of the Enterobacteriaceae.</title>
        <authorList>
            <person name="Plunkett G.III."/>
            <person name="Neeno-Eckwall E.C."/>
            <person name="Glasner J.D."/>
            <person name="Perna N.T."/>
        </authorList>
    </citation>
    <scope>NUCLEOTIDE SEQUENCE [LARGE SCALE GENOMIC DNA]</scope>
    <source>
        <strain evidence="2 3">ATCC 35017</strain>
    </source>
</reference>
<dbReference type="OrthoDB" id="5816297at2"/>
<sequence>MSSHNAVTVVAYITVNDKSDLDMIEATLKTTVQAVKQEPGCEMYALHRNNDHPLQFIMIEKWSSPQMLEQHSQAAALQNLGRVLAGKAQLEVKTMQLIA</sequence>
<dbReference type="Proteomes" id="UP000053226">
    <property type="component" value="Unassembled WGS sequence"/>
</dbReference>
<name>A0A0N0IAS2_9GAMM</name>
<dbReference type="InterPro" id="IPR050744">
    <property type="entry name" value="AI-2_Isomerase_LsrG"/>
</dbReference>
<evidence type="ECO:0000259" key="1">
    <source>
        <dbReference type="PROSITE" id="PS51725"/>
    </source>
</evidence>
<comment type="caution">
    <text evidence="2">The sequence shown here is derived from an EMBL/GenBank/DDBJ whole genome shotgun (WGS) entry which is preliminary data.</text>
</comment>
<dbReference type="Gene3D" id="3.30.70.100">
    <property type="match status" value="1"/>
</dbReference>